<dbReference type="Pfam" id="PF11951">
    <property type="entry name" value="Fungal_trans_2"/>
    <property type="match status" value="1"/>
</dbReference>
<dbReference type="Proteomes" id="UP001147747">
    <property type="component" value="Unassembled WGS sequence"/>
</dbReference>
<sequence>MHAILSLGATHYDLTIPSNSHYNAMAISHRGKALKYLSLALADIDSCSAASLDGILATCYALVFQAYYMNDGAIDFAVMVRGCSLITTHIQRRFKGSKMFLLQNSEEVMQLIEPWLSKDMHPNQDDVNLCIRDIEQLHPFIHDGSTLCFFESLLNTYLAFQHSIQDAFRCLGDVYKVWHSMENQNFMNLITSTNIISRALFLHYFAIDTLMRPFLLHVRGHKHPSLSVGAIVMEQWADAAYYGLPGNIQRLVKHEVDLVRREKANIPLILRDGS</sequence>
<dbReference type="GO" id="GO:0000981">
    <property type="term" value="F:DNA-binding transcription factor activity, RNA polymerase II-specific"/>
    <property type="evidence" value="ECO:0007669"/>
    <property type="project" value="TreeGrafter"/>
</dbReference>
<dbReference type="RefSeq" id="XP_056481565.1">
    <property type="nucleotide sequence ID" value="XM_056638058.1"/>
</dbReference>
<keyword evidence="2" id="KW-1185">Reference proteome</keyword>
<dbReference type="OrthoDB" id="416217at2759"/>
<dbReference type="AlphaFoldDB" id="A0A9W9SDT2"/>
<reference evidence="1" key="1">
    <citation type="submission" date="2022-12" db="EMBL/GenBank/DDBJ databases">
        <authorList>
            <person name="Petersen C."/>
        </authorList>
    </citation>
    <scope>NUCLEOTIDE SEQUENCE</scope>
    <source>
        <strain evidence="1">IBT 29677</strain>
    </source>
</reference>
<proteinExistence type="predicted"/>
<evidence type="ECO:0000313" key="1">
    <source>
        <dbReference type="EMBL" id="KAJ5376535.1"/>
    </source>
</evidence>
<dbReference type="InterPro" id="IPR052400">
    <property type="entry name" value="Zn2-C6_fungal_TF"/>
</dbReference>
<dbReference type="PANTHER" id="PTHR47657">
    <property type="entry name" value="STEROL REGULATORY ELEMENT-BINDING PROTEIN ECM22"/>
    <property type="match status" value="1"/>
</dbReference>
<accession>A0A9W9SDT2</accession>
<dbReference type="GeneID" id="81377038"/>
<comment type="caution">
    <text evidence="1">The sequence shown here is derived from an EMBL/GenBank/DDBJ whole genome shotgun (WGS) entry which is preliminary data.</text>
</comment>
<dbReference type="PANTHER" id="PTHR47657:SF7">
    <property type="entry name" value="STEROL REGULATORY ELEMENT-BINDING PROTEIN ECM22"/>
    <property type="match status" value="1"/>
</dbReference>
<reference evidence="1" key="2">
    <citation type="journal article" date="2023" name="IMA Fungus">
        <title>Comparative genomic study of the Penicillium genus elucidates a diverse pangenome and 15 lateral gene transfer events.</title>
        <authorList>
            <person name="Petersen C."/>
            <person name="Sorensen T."/>
            <person name="Nielsen M.R."/>
            <person name="Sondergaard T.E."/>
            <person name="Sorensen J.L."/>
            <person name="Fitzpatrick D.A."/>
            <person name="Frisvad J.C."/>
            <person name="Nielsen K.L."/>
        </authorList>
    </citation>
    <scope>NUCLEOTIDE SEQUENCE</scope>
    <source>
        <strain evidence="1">IBT 29677</strain>
    </source>
</reference>
<gene>
    <name evidence="1" type="ORF">N7509_013421</name>
</gene>
<protein>
    <submittedName>
        <fullName evidence="1">Uncharacterized protein</fullName>
    </submittedName>
</protein>
<dbReference type="InterPro" id="IPR021858">
    <property type="entry name" value="Fun_TF"/>
</dbReference>
<organism evidence="1 2">
    <name type="scientific">Penicillium cosmopolitanum</name>
    <dbReference type="NCBI Taxonomy" id="1131564"/>
    <lineage>
        <taxon>Eukaryota</taxon>
        <taxon>Fungi</taxon>
        <taxon>Dikarya</taxon>
        <taxon>Ascomycota</taxon>
        <taxon>Pezizomycotina</taxon>
        <taxon>Eurotiomycetes</taxon>
        <taxon>Eurotiomycetidae</taxon>
        <taxon>Eurotiales</taxon>
        <taxon>Aspergillaceae</taxon>
        <taxon>Penicillium</taxon>
    </lineage>
</organism>
<name>A0A9W9SDT2_9EURO</name>
<dbReference type="EMBL" id="JAPZBU010000012">
    <property type="protein sequence ID" value="KAJ5376535.1"/>
    <property type="molecule type" value="Genomic_DNA"/>
</dbReference>
<evidence type="ECO:0000313" key="2">
    <source>
        <dbReference type="Proteomes" id="UP001147747"/>
    </source>
</evidence>